<evidence type="ECO:0000313" key="17">
    <source>
        <dbReference type="Proteomes" id="UP001163831"/>
    </source>
</evidence>
<comment type="caution">
    <text evidence="13">Lacks conserved residue(s) required for the propagation of feature annotation.</text>
</comment>
<feature type="transmembrane region" description="Helical" evidence="13">
    <location>
        <begin position="496"/>
        <end position="514"/>
    </location>
</feature>
<dbReference type="InterPro" id="IPR019998">
    <property type="entry name" value="Membr_insert_YidC"/>
</dbReference>
<dbReference type="NCBIfam" id="TIGR03592">
    <property type="entry name" value="yidC_oxa1_cterm"/>
    <property type="match status" value="1"/>
</dbReference>
<comment type="subcellular location">
    <subcellularLocation>
        <location evidence="1">Cell inner membrane</location>
        <topology evidence="1">Multi-pass membrane protein</topology>
    </subcellularLocation>
    <subcellularLocation>
        <location evidence="13">Cell membrane</location>
        <topology evidence="13">Multi-pass membrane protein</topology>
    </subcellularLocation>
</comment>
<evidence type="ECO:0000256" key="6">
    <source>
        <dbReference type="ARBA" id="ARBA00022692"/>
    </source>
</evidence>
<dbReference type="Gene3D" id="2.70.98.90">
    <property type="match status" value="1"/>
</dbReference>
<feature type="transmembrane region" description="Helical" evidence="13">
    <location>
        <begin position="534"/>
        <end position="553"/>
    </location>
</feature>
<dbReference type="HAMAP" id="MF_01810">
    <property type="entry name" value="YidC_type1"/>
    <property type="match status" value="1"/>
</dbReference>
<evidence type="ECO:0000313" key="16">
    <source>
        <dbReference type="EMBL" id="UYH52242.1"/>
    </source>
</evidence>
<dbReference type="InterPro" id="IPR028055">
    <property type="entry name" value="YidC/Oxa/ALB_C"/>
</dbReference>
<accession>A0ABY6GLM0</accession>
<dbReference type="InterPro" id="IPR028053">
    <property type="entry name" value="Membr_insert_YidC_N"/>
</dbReference>
<proteinExistence type="inferred from homology"/>
<evidence type="ECO:0000256" key="4">
    <source>
        <dbReference type="ARBA" id="ARBA00022448"/>
    </source>
</evidence>
<feature type="domain" description="Membrane insertase YidC N-terminal" evidence="15">
    <location>
        <begin position="70"/>
        <end position="355"/>
    </location>
</feature>
<evidence type="ECO:0000256" key="7">
    <source>
        <dbReference type="ARBA" id="ARBA00022927"/>
    </source>
</evidence>
<dbReference type="PANTHER" id="PTHR12428:SF65">
    <property type="entry name" value="CYTOCHROME C OXIDASE ASSEMBLY PROTEIN COX18, MITOCHONDRIAL"/>
    <property type="match status" value="1"/>
</dbReference>
<keyword evidence="4 13" id="KW-0813">Transport</keyword>
<keyword evidence="6 13" id="KW-0812">Transmembrane</keyword>
<gene>
    <name evidence="13 16" type="primary">yidC</name>
    <name evidence="16" type="ORF">N5W20_04875</name>
</gene>
<evidence type="ECO:0000256" key="11">
    <source>
        <dbReference type="ARBA" id="ARBA00033245"/>
    </source>
</evidence>
<dbReference type="Proteomes" id="UP001163831">
    <property type="component" value="Chromosome"/>
</dbReference>
<comment type="similarity">
    <text evidence="2 13">Belongs to the OXA1/ALB3/YidC family. Type 1 subfamily.</text>
</comment>
<evidence type="ECO:0000259" key="15">
    <source>
        <dbReference type="Pfam" id="PF14849"/>
    </source>
</evidence>
<keyword evidence="17" id="KW-1185">Reference proteome</keyword>
<evidence type="ECO:0000256" key="8">
    <source>
        <dbReference type="ARBA" id="ARBA00022989"/>
    </source>
</evidence>
<dbReference type="PANTHER" id="PTHR12428">
    <property type="entry name" value="OXA1"/>
    <property type="match status" value="1"/>
</dbReference>
<evidence type="ECO:0000256" key="1">
    <source>
        <dbReference type="ARBA" id="ARBA00004429"/>
    </source>
</evidence>
<evidence type="ECO:0000256" key="2">
    <source>
        <dbReference type="ARBA" id="ARBA00010527"/>
    </source>
</evidence>
<dbReference type="PRINTS" id="PR00701">
    <property type="entry name" value="60KDINNERMP"/>
</dbReference>
<dbReference type="NCBIfam" id="NF002353">
    <property type="entry name" value="PRK01318.1-4"/>
    <property type="match status" value="1"/>
</dbReference>
<evidence type="ECO:0000256" key="10">
    <source>
        <dbReference type="ARBA" id="ARBA00023186"/>
    </source>
</evidence>
<evidence type="ECO:0000256" key="3">
    <source>
        <dbReference type="ARBA" id="ARBA00015325"/>
    </source>
</evidence>
<keyword evidence="5 13" id="KW-1003">Cell membrane</keyword>
<reference evidence="16" key="1">
    <citation type="submission" date="2022-10" db="EMBL/GenBank/DDBJ databases">
        <title>Candidatus Kirkpatrella diaphorinas gen. nov., sp. nov., an uncultured endosymbiont identified in a population of Diaphorina citri from Hawaii.</title>
        <authorList>
            <person name="Henry E.M."/>
            <person name="Carlson C.R."/>
            <person name="Kuo Y.-W."/>
        </authorList>
    </citation>
    <scope>NUCLEOTIDE SEQUENCE</scope>
    <source>
        <strain evidence="16">CADCRV1</strain>
    </source>
</reference>
<dbReference type="InterPro" id="IPR001708">
    <property type="entry name" value="YidC/ALB3/OXA1/COX18"/>
</dbReference>
<sequence length="584" mass="64512">MEIKRTLIALALAAAVLFGFDYFVPKPADKTPPAATKMVDAKSGDKASAGAQSAMGVAAPAVAPSGPARRVAFTSPAMTGSVSLRGARIDDVSLTQYRETLDKNSPHVRLLESADGKRPGFIEIGWRQAPGEALKLPNAQTEWTGDSSRLDPDHPLTLHWDNGAGLVFSIKISLSRKYLFSIAQSVENNTGHAVSVVPFTRTERDYKPDDEGSFIVHEGPIAVVNDRLNEGSYKDMRKGTANPDHVSWAADSHGGWAGITDKYWLTAAIPDQKDDVAVRYQFQGEEEGGEYAVDVAAAHPVIIAAHQSGLRSSAVFVGAKEVTLLDDYTNQLHIPYFYKAVDFGWFAFLTRPMFHVLHWLFGLVGNFGIALLIMTLIIKVILYPLATKSFASMARMRVLAPKIQAIRESSKDDQMAMNQKIMTLYKEEGVNPAGGCLPLLVQAPVAFCLYKVLNITIEMRHAPFFGWVRDLSAPDPTNIFNLFGLIPFNPTMITPMLQVGIWPLLFGITIWLMQKQSTVTMDPTQQRVMQFMPVLYTFLLGRLSAGIVIYYTWNNILSYFQQRIIQARVDAAAKRGKRVKTGKK</sequence>
<evidence type="ECO:0000256" key="5">
    <source>
        <dbReference type="ARBA" id="ARBA00022475"/>
    </source>
</evidence>
<dbReference type="PRINTS" id="PR01900">
    <property type="entry name" value="YIDCPROTEIN"/>
</dbReference>
<keyword evidence="8 13" id="KW-1133">Transmembrane helix</keyword>
<comment type="subunit">
    <text evidence="13">Interacts with the Sec translocase complex via SecD. Specifically interacts with transmembrane segments of nascent integral membrane proteins during membrane integration.</text>
</comment>
<evidence type="ECO:0000256" key="9">
    <source>
        <dbReference type="ARBA" id="ARBA00023136"/>
    </source>
</evidence>
<dbReference type="EMBL" id="CP107052">
    <property type="protein sequence ID" value="UYH52242.1"/>
    <property type="molecule type" value="Genomic_DNA"/>
</dbReference>
<evidence type="ECO:0000256" key="13">
    <source>
        <dbReference type="HAMAP-Rule" id="MF_01810"/>
    </source>
</evidence>
<keyword evidence="7 13" id="KW-0653">Protein transport</keyword>
<name>A0ABY6GLM0_9PROT</name>
<dbReference type="InterPro" id="IPR038221">
    <property type="entry name" value="YidC_periplasmic_sf"/>
</dbReference>
<dbReference type="Pfam" id="PF02096">
    <property type="entry name" value="60KD_IMP"/>
    <property type="match status" value="1"/>
</dbReference>
<keyword evidence="10 13" id="KW-0143">Chaperone</keyword>
<comment type="function">
    <text evidence="13">Required for the insertion and/or proper folding and/or complex formation of integral membrane proteins into the membrane. Involved in integration of membrane proteins that insert both dependently and independently of the Sec translocase complex, as well as at least some lipoproteins. Aids folding of multispanning membrane proteins.</text>
</comment>
<dbReference type="InterPro" id="IPR047196">
    <property type="entry name" value="YidC_ALB_C"/>
</dbReference>
<dbReference type="NCBIfam" id="TIGR03593">
    <property type="entry name" value="yidC_nterm"/>
    <property type="match status" value="1"/>
</dbReference>
<dbReference type="Pfam" id="PF14849">
    <property type="entry name" value="YidC_periplas"/>
    <property type="match status" value="1"/>
</dbReference>
<protein>
    <recommendedName>
        <fullName evidence="3 13">Membrane protein insertase YidC</fullName>
    </recommendedName>
    <alternativeName>
        <fullName evidence="12 13">Foldase YidC</fullName>
    </alternativeName>
    <alternativeName>
        <fullName evidence="11 13">Membrane integrase YidC</fullName>
    </alternativeName>
    <alternativeName>
        <fullName evidence="13">Membrane protein YidC</fullName>
    </alternativeName>
</protein>
<dbReference type="CDD" id="cd19961">
    <property type="entry name" value="EcYidC-like_peri"/>
    <property type="match status" value="1"/>
</dbReference>
<keyword evidence="9 13" id="KW-0472">Membrane</keyword>
<evidence type="ECO:0000259" key="14">
    <source>
        <dbReference type="Pfam" id="PF02096"/>
    </source>
</evidence>
<feature type="transmembrane region" description="Helical" evidence="13">
    <location>
        <begin position="359"/>
        <end position="386"/>
    </location>
</feature>
<organism evidence="16 17">
    <name type="scientific">Candidatus Kirkpatrickella diaphorinae</name>
    <dbReference type="NCBI Taxonomy" id="2984322"/>
    <lineage>
        <taxon>Bacteria</taxon>
        <taxon>Pseudomonadati</taxon>
        <taxon>Pseudomonadota</taxon>
        <taxon>Alphaproteobacteria</taxon>
        <taxon>Acetobacterales</taxon>
        <taxon>Acetobacteraceae</taxon>
        <taxon>Candidatus Kirkpatrickella</taxon>
    </lineage>
</organism>
<dbReference type="CDD" id="cd20070">
    <property type="entry name" value="5TM_YidC_Alb3"/>
    <property type="match status" value="1"/>
</dbReference>
<feature type="domain" description="Membrane insertase YidC/Oxa/ALB C-terminal" evidence="14">
    <location>
        <begin position="367"/>
        <end position="566"/>
    </location>
</feature>
<evidence type="ECO:0000256" key="12">
    <source>
        <dbReference type="ARBA" id="ARBA00033342"/>
    </source>
</evidence>